<evidence type="ECO:0000256" key="1">
    <source>
        <dbReference type="SAM" id="MobiDB-lite"/>
    </source>
</evidence>
<dbReference type="EMBL" id="BJWL01000375">
    <property type="protein sequence ID" value="GFS41409.1"/>
    <property type="molecule type" value="Genomic_DNA"/>
</dbReference>
<feature type="compositionally biased region" description="Polar residues" evidence="1">
    <location>
        <begin position="62"/>
        <end position="75"/>
    </location>
</feature>
<gene>
    <name evidence="2" type="ORF">Acr_00g0074110</name>
</gene>
<reference evidence="3" key="1">
    <citation type="submission" date="2019-07" db="EMBL/GenBank/DDBJ databases">
        <title>De Novo Assembly of kiwifruit Actinidia rufa.</title>
        <authorList>
            <person name="Sugita-Konishi S."/>
            <person name="Sato K."/>
            <person name="Mori E."/>
            <person name="Abe Y."/>
            <person name="Kisaki G."/>
            <person name="Hamano K."/>
            <person name="Suezawa K."/>
            <person name="Otani M."/>
            <person name="Fukuda T."/>
            <person name="Manabe T."/>
            <person name="Gomi K."/>
            <person name="Tabuchi M."/>
            <person name="Akimitsu K."/>
            <person name="Kataoka I."/>
        </authorList>
    </citation>
    <scope>NUCLEOTIDE SEQUENCE [LARGE SCALE GENOMIC DNA]</scope>
    <source>
        <strain evidence="3">cv. Fuchu</strain>
    </source>
</reference>
<dbReference type="Proteomes" id="UP000585474">
    <property type="component" value="Unassembled WGS sequence"/>
</dbReference>
<evidence type="ECO:0000313" key="2">
    <source>
        <dbReference type="EMBL" id="GFS41409.1"/>
    </source>
</evidence>
<organism evidence="2 3">
    <name type="scientific">Actinidia rufa</name>
    <dbReference type="NCBI Taxonomy" id="165716"/>
    <lineage>
        <taxon>Eukaryota</taxon>
        <taxon>Viridiplantae</taxon>
        <taxon>Streptophyta</taxon>
        <taxon>Embryophyta</taxon>
        <taxon>Tracheophyta</taxon>
        <taxon>Spermatophyta</taxon>
        <taxon>Magnoliopsida</taxon>
        <taxon>eudicotyledons</taxon>
        <taxon>Gunneridae</taxon>
        <taxon>Pentapetalae</taxon>
        <taxon>asterids</taxon>
        <taxon>Ericales</taxon>
        <taxon>Actinidiaceae</taxon>
        <taxon>Actinidia</taxon>
    </lineage>
</organism>
<dbReference type="AlphaFoldDB" id="A0A7J0DSB0"/>
<proteinExistence type="predicted"/>
<name>A0A7J0DSB0_9ERIC</name>
<protein>
    <submittedName>
        <fullName evidence="2">Uncharacterized protein</fullName>
    </submittedName>
</protein>
<feature type="region of interest" description="Disordered" evidence="1">
    <location>
        <begin position="145"/>
        <end position="176"/>
    </location>
</feature>
<sequence length="210" mass="23920">MLKGPCIKPNVGRGLCNLPTVFFPNLILLPEPTKSDNQKQPNQTPKSDNQKTPNQKPPNQQLESTSRLPTAIQTESTEKVQVIGVDGDEDSGDWAKTMEFLRRRLSQNRIEGTTVIPPPCGGPRDHERGYPCPSHLRLLLDLETNGRKNQREENSRQTREMERRGRRNPGDDHLRDHLRMPNRVFRVSTLLFSSFGEESLNPTYGRVAMQ</sequence>
<accession>A0A7J0DSB0</accession>
<evidence type="ECO:0000313" key="3">
    <source>
        <dbReference type="Proteomes" id="UP000585474"/>
    </source>
</evidence>
<feature type="compositionally biased region" description="Low complexity" evidence="1">
    <location>
        <begin position="50"/>
        <end position="61"/>
    </location>
</feature>
<keyword evidence="3" id="KW-1185">Reference proteome</keyword>
<feature type="compositionally biased region" description="Polar residues" evidence="1">
    <location>
        <begin position="38"/>
        <end position="47"/>
    </location>
</feature>
<comment type="caution">
    <text evidence="2">The sequence shown here is derived from an EMBL/GenBank/DDBJ whole genome shotgun (WGS) entry which is preliminary data.</text>
</comment>
<feature type="region of interest" description="Disordered" evidence="1">
    <location>
        <begin position="31"/>
        <end position="89"/>
    </location>
</feature>